<feature type="domain" description="Transposase (putative) YhgA-like" evidence="2">
    <location>
        <begin position="1"/>
        <end position="146"/>
    </location>
</feature>
<dbReference type="Proteomes" id="UP000041314">
    <property type="component" value="Unassembled WGS sequence"/>
</dbReference>
<proteinExistence type="inferred from homology"/>
<sequence length="254" mass="29203">MLWSLKTREGDGYIYVVIEHQSTPDAHMAFRLMRYAMAAMQQHLDAGHKYLPLVVPMLFYHGVDSPYPFSLCWLDEFANPEVARRLYAAAFPLVDITVVSDDDIMQHRRIALLELIQKHIRQRDLLGLVERIASLLVTGCANDRQLKALFNYLMIQHGHTPRFTTFIRDVVGHVPHTKERLMTLIERIRAADRRKGERQGRQLGLEEGLEKGLEKGQHVAALRIARQMLADGLDRETVQRFTGLTAEELQDVSH</sequence>
<comment type="similarity">
    <text evidence="1">Belongs to the Rpn/YhgA-like nuclease family.</text>
</comment>
<evidence type="ECO:0000259" key="2">
    <source>
        <dbReference type="Pfam" id="PF04754"/>
    </source>
</evidence>
<dbReference type="PANTHER" id="PTHR34611">
    <property type="match status" value="1"/>
</dbReference>
<evidence type="ECO:0000313" key="5">
    <source>
        <dbReference type="Proteomes" id="UP000041314"/>
    </source>
</evidence>
<organism evidence="3 5">
    <name type="scientific">Salmonella enterica subsp. enterica serovar Bovismorbificans</name>
    <dbReference type="NCBI Taxonomy" id="58097"/>
    <lineage>
        <taxon>Bacteria</taxon>
        <taxon>Pseudomonadati</taxon>
        <taxon>Pseudomonadota</taxon>
        <taxon>Gammaproteobacteria</taxon>
        <taxon>Enterobacterales</taxon>
        <taxon>Enterobacteriaceae</taxon>
        <taxon>Salmonella</taxon>
    </lineage>
</organism>
<dbReference type="Proteomes" id="UP000042394">
    <property type="component" value="Unassembled WGS sequence"/>
</dbReference>
<dbReference type="GO" id="GO:1990238">
    <property type="term" value="F:double-stranded DNA endonuclease activity"/>
    <property type="evidence" value="ECO:0007669"/>
    <property type="project" value="TreeGrafter"/>
</dbReference>
<dbReference type="Pfam" id="PF04754">
    <property type="entry name" value="Transposase_31"/>
    <property type="match status" value="1"/>
</dbReference>
<evidence type="ECO:0000256" key="1">
    <source>
        <dbReference type="ARBA" id="ARBA00009787"/>
    </source>
</evidence>
<reference evidence="5 6" key="1">
    <citation type="submission" date="2015-03" db="EMBL/GenBank/DDBJ databases">
        <authorList>
            <consortium name="Pathogen Informatics"/>
        </authorList>
    </citation>
    <scope>NUCLEOTIDE SEQUENCE [LARGE SCALE GENOMIC DNA]</scope>
    <source>
        <strain evidence="3 5">A1104</strain>
        <strain evidence="4 6">D4891</strain>
    </source>
</reference>
<protein>
    <submittedName>
        <fullName evidence="3">Transposase_31</fullName>
    </submittedName>
</protein>
<accession>A0A655D9T3</accession>
<evidence type="ECO:0000313" key="3">
    <source>
        <dbReference type="EMBL" id="CNU51641.1"/>
    </source>
</evidence>
<dbReference type="InterPro" id="IPR006842">
    <property type="entry name" value="Transposase_31"/>
</dbReference>
<dbReference type="EMBL" id="CQPA01000025">
    <property type="protein sequence ID" value="CNU51641.1"/>
    <property type="molecule type" value="Genomic_DNA"/>
</dbReference>
<gene>
    <name evidence="3" type="ORF">ERS008198_02955</name>
    <name evidence="4" type="ORF">ERS008207_02959</name>
</gene>
<dbReference type="InterPro" id="IPR010106">
    <property type="entry name" value="RpnA"/>
</dbReference>
<evidence type="ECO:0000313" key="4">
    <source>
        <dbReference type="EMBL" id="CNU55020.1"/>
    </source>
</evidence>
<dbReference type="EMBL" id="CQPD01000030">
    <property type="protein sequence ID" value="CNU55020.1"/>
    <property type="molecule type" value="Genomic_DNA"/>
</dbReference>
<dbReference type="PANTHER" id="PTHR34611:SF2">
    <property type="entry name" value="INACTIVE RECOMBINATION-PROMOTING NUCLEASE-LIKE PROTEIN RPNE-RELATED"/>
    <property type="match status" value="1"/>
</dbReference>
<evidence type="ECO:0000313" key="6">
    <source>
        <dbReference type="Proteomes" id="UP000042394"/>
    </source>
</evidence>
<dbReference type="GO" id="GO:0006310">
    <property type="term" value="P:DNA recombination"/>
    <property type="evidence" value="ECO:0007669"/>
    <property type="project" value="TreeGrafter"/>
</dbReference>
<name>A0A655D9T3_SALET</name>
<dbReference type="InterPro" id="IPR051699">
    <property type="entry name" value="Rpn/YhgA-like_nuclease"/>
</dbReference>
<dbReference type="NCBIfam" id="TIGR01784">
    <property type="entry name" value="T_den_put_tspse"/>
    <property type="match status" value="1"/>
</dbReference>
<dbReference type="AlphaFoldDB" id="A0A655D9T3"/>